<dbReference type="EMBL" id="JBHTIV010000009">
    <property type="protein sequence ID" value="MFD0932544.1"/>
    <property type="molecule type" value="Genomic_DNA"/>
</dbReference>
<dbReference type="Proteomes" id="UP001597049">
    <property type="component" value="Unassembled WGS sequence"/>
</dbReference>
<dbReference type="SUPFAM" id="SSF54534">
    <property type="entry name" value="FKBP-like"/>
    <property type="match status" value="1"/>
</dbReference>
<feature type="region of interest" description="Disordered" evidence="1">
    <location>
        <begin position="243"/>
        <end position="306"/>
    </location>
</feature>
<accession>A0ABW3GPJ0</accession>
<dbReference type="InterPro" id="IPR046357">
    <property type="entry name" value="PPIase_dom_sf"/>
</dbReference>
<dbReference type="EC" id="5.2.1.8" evidence="2"/>
<proteinExistence type="predicted"/>
<dbReference type="RefSeq" id="WP_379657868.1">
    <property type="nucleotide sequence ID" value="NZ_JBHTIV010000009.1"/>
</dbReference>
<protein>
    <submittedName>
        <fullName evidence="2">FKBP-type peptidyl-prolyl cis-trans isomerase</fullName>
        <ecNumber evidence="2">5.2.1.8</ecNumber>
    </submittedName>
</protein>
<name>A0ABW3GPJ0_9FLAO</name>
<dbReference type="PROSITE" id="PS51257">
    <property type="entry name" value="PROKAR_LIPOPROTEIN"/>
    <property type="match status" value="1"/>
</dbReference>
<reference evidence="3" key="1">
    <citation type="journal article" date="2019" name="Int. J. Syst. Evol. Microbiol.">
        <title>The Global Catalogue of Microorganisms (GCM) 10K type strain sequencing project: providing services to taxonomists for standard genome sequencing and annotation.</title>
        <authorList>
            <consortium name="The Broad Institute Genomics Platform"/>
            <consortium name="The Broad Institute Genome Sequencing Center for Infectious Disease"/>
            <person name="Wu L."/>
            <person name="Ma J."/>
        </authorList>
    </citation>
    <scope>NUCLEOTIDE SEQUENCE [LARGE SCALE GENOMIC DNA]</scope>
    <source>
        <strain evidence="3">CCUG 56752</strain>
    </source>
</reference>
<evidence type="ECO:0000256" key="1">
    <source>
        <dbReference type="SAM" id="MobiDB-lite"/>
    </source>
</evidence>
<evidence type="ECO:0000313" key="3">
    <source>
        <dbReference type="Proteomes" id="UP001597049"/>
    </source>
</evidence>
<gene>
    <name evidence="2" type="ORF">ACFQ0R_08050</name>
</gene>
<keyword evidence="2" id="KW-0413">Isomerase</keyword>
<dbReference type="Gene3D" id="3.10.50.40">
    <property type="match status" value="1"/>
</dbReference>
<sequence>MKIQNLVLIFIFFSIIGCSSDDDSPEEVVTRDVEEVKVENMEQIRTFLETHYYELEENSQNSNFQNIVFKEIGENDTDKQPVMDSEFLKSKTVTQRETDYTLYYLQIREGAESQRKPTFADSVLVTYKGFTITEKQVFDNSPNPVWFDLINNIVGFSEVMDEFRGSTGIDPDQQNSDGTVVFNDDFGMGSVFIPSGLAYFASPPSGSGITPYEPIVFNIQLYKSLESDHDGDGVPTWMEDVNENRRVNDDDTDENNVPNFVDTDDDGDGIPTRDEIEFDSNDNLVLPDSNGNGVPDYLDPTFPTQN</sequence>
<keyword evidence="3" id="KW-1185">Reference proteome</keyword>
<organism evidence="2 3">
    <name type="scientific">Psychroflexus salinarum</name>
    <dbReference type="NCBI Taxonomy" id="546024"/>
    <lineage>
        <taxon>Bacteria</taxon>
        <taxon>Pseudomonadati</taxon>
        <taxon>Bacteroidota</taxon>
        <taxon>Flavobacteriia</taxon>
        <taxon>Flavobacteriales</taxon>
        <taxon>Flavobacteriaceae</taxon>
        <taxon>Psychroflexus</taxon>
    </lineage>
</organism>
<evidence type="ECO:0000313" key="2">
    <source>
        <dbReference type="EMBL" id="MFD0932544.1"/>
    </source>
</evidence>
<dbReference type="GO" id="GO:0003755">
    <property type="term" value="F:peptidyl-prolyl cis-trans isomerase activity"/>
    <property type="evidence" value="ECO:0007669"/>
    <property type="project" value="UniProtKB-EC"/>
</dbReference>
<comment type="caution">
    <text evidence="2">The sequence shown here is derived from an EMBL/GenBank/DDBJ whole genome shotgun (WGS) entry which is preliminary data.</text>
</comment>